<feature type="transmembrane region" description="Helical" evidence="7">
    <location>
        <begin position="212"/>
        <end position="230"/>
    </location>
</feature>
<dbReference type="Gene3D" id="1.20.1250.20">
    <property type="entry name" value="MFS general substrate transporter like domains"/>
    <property type="match status" value="2"/>
</dbReference>
<feature type="transmembrane region" description="Helical" evidence="7">
    <location>
        <begin position="78"/>
        <end position="98"/>
    </location>
</feature>
<feature type="transmembrane region" description="Helical" evidence="7">
    <location>
        <begin position="282"/>
        <end position="301"/>
    </location>
</feature>
<reference evidence="9 10" key="1">
    <citation type="submission" date="2019-08" db="EMBL/GenBank/DDBJ databases">
        <title>Hyperibacter terrae gen. nov., sp. nov. and Hyperibacter viscosus sp. nov., two new members in the family Rhodospirillaceae isolated from the rhizosphere of Hypericum perforatum.</title>
        <authorList>
            <person name="Noviana Z."/>
        </authorList>
    </citation>
    <scope>NUCLEOTIDE SEQUENCE [LARGE SCALE GENOMIC DNA]</scope>
    <source>
        <strain evidence="9 10">R5959</strain>
    </source>
</reference>
<accession>A0A5J6MYC2</accession>
<gene>
    <name evidence="9" type="ORF">FRZ61_26940</name>
</gene>
<evidence type="ECO:0000256" key="2">
    <source>
        <dbReference type="ARBA" id="ARBA00022448"/>
    </source>
</evidence>
<dbReference type="EMBL" id="CP042582">
    <property type="protein sequence ID" value="QEX22762.1"/>
    <property type="molecule type" value="Genomic_DNA"/>
</dbReference>
<evidence type="ECO:0000256" key="1">
    <source>
        <dbReference type="ARBA" id="ARBA00004651"/>
    </source>
</evidence>
<feature type="transmembrane region" description="Helical" evidence="7">
    <location>
        <begin position="51"/>
        <end position="71"/>
    </location>
</feature>
<name>A0A5J6MYC2_9PROT</name>
<feature type="domain" description="Major facilitator superfamily (MFS) profile" evidence="8">
    <location>
        <begin position="14"/>
        <end position="395"/>
    </location>
</feature>
<evidence type="ECO:0000259" key="8">
    <source>
        <dbReference type="PROSITE" id="PS50850"/>
    </source>
</evidence>
<organism evidence="9 10">
    <name type="scientific">Hypericibacter adhaerens</name>
    <dbReference type="NCBI Taxonomy" id="2602016"/>
    <lineage>
        <taxon>Bacteria</taxon>
        <taxon>Pseudomonadati</taxon>
        <taxon>Pseudomonadota</taxon>
        <taxon>Alphaproteobacteria</taxon>
        <taxon>Rhodospirillales</taxon>
        <taxon>Dongiaceae</taxon>
        <taxon>Hypericibacter</taxon>
    </lineage>
</organism>
<evidence type="ECO:0000256" key="6">
    <source>
        <dbReference type="ARBA" id="ARBA00023136"/>
    </source>
</evidence>
<dbReference type="PANTHER" id="PTHR23517:SF2">
    <property type="entry name" value="MULTIDRUG RESISTANCE PROTEIN MDTH"/>
    <property type="match status" value="1"/>
</dbReference>
<dbReference type="InterPro" id="IPR036259">
    <property type="entry name" value="MFS_trans_sf"/>
</dbReference>
<protein>
    <submittedName>
        <fullName evidence="9">MFS transporter</fullName>
    </submittedName>
</protein>
<evidence type="ECO:0000256" key="5">
    <source>
        <dbReference type="ARBA" id="ARBA00022989"/>
    </source>
</evidence>
<dbReference type="Pfam" id="PF07690">
    <property type="entry name" value="MFS_1"/>
    <property type="match status" value="1"/>
</dbReference>
<keyword evidence="4 7" id="KW-0812">Transmembrane</keyword>
<dbReference type="RefSeq" id="WP_191909009.1">
    <property type="nucleotide sequence ID" value="NZ_CP042582.1"/>
</dbReference>
<evidence type="ECO:0000256" key="7">
    <source>
        <dbReference type="SAM" id="Phobius"/>
    </source>
</evidence>
<feature type="transmembrane region" description="Helical" evidence="7">
    <location>
        <begin position="341"/>
        <end position="365"/>
    </location>
</feature>
<dbReference type="SUPFAM" id="SSF103473">
    <property type="entry name" value="MFS general substrate transporter"/>
    <property type="match status" value="1"/>
</dbReference>
<evidence type="ECO:0000313" key="9">
    <source>
        <dbReference type="EMBL" id="QEX22762.1"/>
    </source>
</evidence>
<feature type="transmembrane region" description="Helical" evidence="7">
    <location>
        <begin position="12"/>
        <end position="39"/>
    </location>
</feature>
<comment type="subcellular location">
    <subcellularLocation>
        <location evidence="1">Cell membrane</location>
        <topology evidence="1">Multi-pass membrane protein</topology>
    </subcellularLocation>
</comment>
<dbReference type="InterPro" id="IPR011701">
    <property type="entry name" value="MFS"/>
</dbReference>
<dbReference type="Proteomes" id="UP000325797">
    <property type="component" value="Chromosome"/>
</dbReference>
<dbReference type="KEGG" id="hadh:FRZ61_26940"/>
<evidence type="ECO:0000256" key="4">
    <source>
        <dbReference type="ARBA" id="ARBA00022692"/>
    </source>
</evidence>
<feature type="transmembrane region" description="Helical" evidence="7">
    <location>
        <begin position="139"/>
        <end position="161"/>
    </location>
</feature>
<dbReference type="PROSITE" id="PS50850">
    <property type="entry name" value="MFS"/>
    <property type="match status" value="1"/>
</dbReference>
<dbReference type="InterPro" id="IPR050171">
    <property type="entry name" value="MFS_Transporters"/>
</dbReference>
<dbReference type="GO" id="GO:0022857">
    <property type="term" value="F:transmembrane transporter activity"/>
    <property type="evidence" value="ECO:0007669"/>
    <property type="project" value="InterPro"/>
</dbReference>
<evidence type="ECO:0000313" key="10">
    <source>
        <dbReference type="Proteomes" id="UP000325797"/>
    </source>
</evidence>
<evidence type="ECO:0000256" key="3">
    <source>
        <dbReference type="ARBA" id="ARBA00022475"/>
    </source>
</evidence>
<dbReference type="InterPro" id="IPR020846">
    <property type="entry name" value="MFS_dom"/>
</dbReference>
<keyword evidence="10" id="KW-1185">Reference proteome</keyword>
<dbReference type="AlphaFoldDB" id="A0A5J6MYC2"/>
<feature type="transmembrane region" description="Helical" evidence="7">
    <location>
        <begin position="104"/>
        <end position="127"/>
    </location>
</feature>
<keyword evidence="3" id="KW-1003">Cell membrane</keyword>
<feature type="transmembrane region" description="Helical" evidence="7">
    <location>
        <begin position="307"/>
        <end position="329"/>
    </location>
</feature>
<feature type="transmembrane region" description="Helical" evidence="7">
    <location>
        <begin position="250"/>
        <end position="275"/>
    </location>
</feature>
<sequence>MDAAAHERRPARTALAVAAVGHFVLHVLIGLYVVLVLALEQDWSRSYAELIALWTIPSLLIGLGAPLAGWLSDRWGELTLMTIFFLGCGGAAILAGLADGPASLTLALMVLGLFASIYHPVGSSLAIRNAVNQGKVMGWVGVCGSLGVAAASPVAGAMTAWSGWRSAFILPGAVALLLGLALPFLRRAGWLVERSHDLVERPAPTGATLRRAAITLCVTMLLFSVIYAAFTTALPKWLEGTLPVAGRAGILDLTLVIGAIYLVGSLGQIVGGWLVDHGSAKWAYSISFFLKALLLAGAVFAERWETVALAAAVAFLFDIGSPSESVLLARYAPQRRRGLIYGIRHGIGILATPIGVQAVALLYGWQGGFSALFWGLAGCALAVGILAALLPGEARPMRAGERAAA</sequence>
<dbReference type="GO" id="GO:0005886">
    <property type="term" value="C:plasma membrane"/>
    <property type="evidence" value="ECO:0007669"/>
    <property type="project" value="UniProtKB-SubCell"/>
</dbReference>
<feature type="transmembrane region" description="Helical" evidence="7">
    <location>
        <begin position="371"/>
        <end position="390"/>
    </location>
</feature>
<keyword evidence="5 7" id="KW-1133">Transmembrane helix</keyword>
<dbReference type="PANTHER" id="PTHR23517">
    <property type="entry name" value="RESISTANCE PROTEIN MDTM, PUTATIVE-RELATED-RELATED"/>
    <property type="match status" value="1"/>
</dbReference>
<proteinExistence type="predicted"/>
<feature type="transmembrane region" description="Helical" evidence="7">
    <location>
        <begin position="167"/>
        <end position="185"/>
    </location>
</feature>
<keyword evidence="2" id="KW-0813">Transport</keyword>
<keyword evidence="6 7" id="KW-0472">Membrane</keyword>